<proteinExistence type="predicted"/>
<accession>A0A1N6HCY3</accession>
<dbReference type="Proteomes" id="UP000185151">
    <property type="component" value="Unassembled WGS sequence"/>
</dbReference>
<dbReference type="RefSeq" id="WP_074294778.1">
    <property type="nucleotide sequence ID" value="NZ_FSRU01000001.1"/>
</dbReference>
<protein>
    <submittedName>
        <fullName evidence="2">Uncharacterized protein</fullName>
    </submittedName>
</protein>
<keyword evidence="3" id="KW-1185">Reference proteome</keyword>
<organism evidence="2 3">
    <name type="scientific">Paraburkholderia phenazinium</name>
    <dbReference type="NCBI Taxonomy" id="60549"/>
    <lineage>
        <taxon>Bacteria</taxon>
        <taxon>Pseudomonadati</taxon>
        <taxon>Pseudomonadota</taxon>
        <taxon>Betaproteobacteria</taxon>
        <taxon>Burkholderiales</taxon>
        <taxon>Burkholderiaceae</taxon>
        <taxon>Paraburkholderia</taxon>
    </lineage>
</organism>
<gene>
    <name evidence="2" type="ORF">SAMN05444165_1302</name>
</gene>
<feature type="transmembrane region" description="Helical" evidence="1">
    <location>
        <begin position="61"/>
        <end position="85"/>
    </location>
</feature>
<keyword evidence="1" id="KW-0812">Transmembrane</keyword>
<feature type="transmembrane region" description="Helical" evidence="1">
    <location>
        <begin position="21"/>
        <end position="41"/>
    </location>
</feature>
<feature type="transmembrane region" description="Helical" evidence="1">
    <location>
        <begin position="97"/>
        <end position="117"/>
    </location>
</feature>
<dbReference type="EMBL" id="FSRU01000001">
    <property type="protein sequence ID" value="SIO17698.1"/>
    <property type="molecule type" value="Genomic_DNA"/>
</dbReference>
<dbReference type="AlphaFoldDB" id="A0A1N6HCY3"/>
<sequence>MQTAHQPHHFHLELRHATVPTYVTSYLFPILLLAYEAWRVGHWIFDYGMNFANFRYMGYEFLLMLTFVALQILVEIVFLAGAGITKHPDFEHRVSNVLVGIGCSFVVLGFDLALQYAL</sequence>
<keyword evidence="1" id="KW-0472">Membrane</keyword>
<keyword evidence="1" id="KW-1133">Transmembrane helix</keyword>
<evidence type="ECO:0000313" key="3">
    <source>
        <dbReference type="Proteomes" id="UP000185151"/>
    </source>
</evidence>
<dbReference type="OrthoDB" id="9131292at2"/>
<evidence type="ECO:0000313" key="2">
    <source>
        <dbReference type="EMBL" id="SIO17698.1"/>
    </source>
</evidence>
<name>A0A1N6HCY3_9BURK</name>
<reference evidence="2 3" key="1">
    <citation type="submission" date="2016-11" db="EMBL/GenBank/DDBJ databases">
        <authorList>
            <person name="Jaros S."/>
            <person name="Januszkiewicz K."/>
            <person name="Wedrychowicz H."/>
        </authorList>
    </citation>
    <scope>NUCLEOTIDE SEQUENCE [LARGE SCALE GENOMIC DNA]</scope>
    <source>
        <strain evidence="2 3">GAS95</strain>
    </source>
</reference>
<evidence type="ECO:0000256" key="1">
    <source>
        <dbReference type="SAM" id="Phobius"/>
    </source>
</evidence>